<name>X1NFC1_9ZZZZ</name>
<feature type="non-terminal residue" evidence="1">
    <location>
        <position position="129"/>
    </location>
</feature>
<dbReference type="EMBL" id="BARV01021596">
    <property type="protein sequence ID" value="GAI25465.1"/>
    <property type="molecule type" value="Genomic_DNA"/>
</dbReference>
<sequence>MGVYEGYDSKGAYHGALGPYDANFEGYPNLPYIDMPPEAWPGSSTNGNITFEMMLYFDELIVLTDIGKTIVNTECIGPEPDLQEPHGHFETEYWSWFSQVPLYAEGSSLGDLYWQWEHGEVNEVTGDYW</sequence>
<reference evidence="1" key="1">
    <citation type="journal article" date="2014" name="Front. Microbiol.">
        <title>High frequency of phylogenetically diverse reductive dehalogenase-homologous genes in deep subseafloor sedimentary metagenomes.</title>
        <authorList>
            <person name="Kawai M."/>
            <person name="Futagami T."/>
            <person name="Toyoda A."/>
            <person name="Takaki Y."/>
            <person name="Nishi S."/>
            <person name="Hori S."/>
            <person name="Arai W."/>
            <person name="Tsubouchi T."/>
            <person name="Morono Y."/>
            <person name="Uchiyama I."/>
            <person name="Ito T."/>
            <person name="Fujiyama A."/>
            <person name="Inagaki F."/>
            <person name="Takami H."/>
        </authorList>
    </citation>
    <scope>NUCLEOTIDE SEQUENCE</scope>
    <source>
        <strain evidence="1">Expedition CK06-06</strain>
    </source>
</reference>
<evidence type="ECO:0000313" key="1">
    <source>
        <dbReference type="EMBL" id="GAI25465.1"/>
    </source>
</evidence>
<accession>X1NFC1</accession>
<proteinExistence type="predicted"/>
<comment type="caution">
    <text evidence="1">The sequence shown here is derived from an EMBL/GenBank/DDBJ whole genome shotgun (WGS) entry which is preliminary data.</text>
</comment>
<organism evidence="1">
    <name type="scientific">marine sediment metagenome</name>
    <dbReference type="NCBI Taxonomy" id="412755"/>
    <lineage>
        <taxon>unclassified sequences</taxon>
        <taxon>metagenomes</taxon>
        <taxon>ecological metagenomes</taxon>
    </lineage>
</organism>
<gene>
    <name evidence="1" type="ORF">S06H3_35754</name>
</gene>
<protein>
    <submittedName>
        <fullName evidence="1">Uncharacterized protein</fullName>
    </submittedName>
</protein>
<dbReference type="AlphaFoldDB" id="X1NFC1"/>